<dbReference type="EMBL" id="SRLO01010146">
    <property type="protein sequence ID" value="TNN26483.1"/>
    <property type="molecule type" value="Genomic_DNA"/>
</dbReference>
<organism evidence="2 3">
    <name type="scientific">Liparis tanakae</name>
    <name type="common">Tanaka's snailfish</name>
    <dbReference type="NCBI Taxonomy" id="230148"/>
    <lineage>
        <taxon>Eukaryota</taxon>
        <taxon>Metazoa</taxon>
        <taxon>Chordata</taxon>
        <taxon>Craniata</taxon>
        <taxon>Vertebrata</taxon>
        <taxon>Euteleostomi</taxon>
        <taxon>Actinopterygii</taxon>
        <taxon>Neopterygii</taxon>
        <taxon>Teleostei</taxon>
        <taxon>Neoteleostei</taxon>
        <taxon>Acanthomorphata</taxon>
        <taxon>Eupercaria</taxon>
        <taxon>Perciformes</taxon>
        <taxon>Cottioidei</taxon>
        <taxon>Cottales</taxon>
        <taxon>Liparidae</taxon>
        <taxon>Liparis</taxon>
    </lineage>
</organism>
<proteinExistence type="predicted"/>
<accession>A0A4Z2ECN3</accession>
<evidence type="ECO:0000256" key="1">
    <source>
        <dbReference type="SAM" id="MobiDB-lite"/>
    </source>
</evidence>
<feature type="region of interest" description="Disordered" evidence="1">
    <location>
        <begin position="59"/>
        <end position="131"/>
    </location>
</feature>
<dbReference type="Proteomes" id="UP000314294">
    <property type="component" value="Unassembled WGS sequence"/>
</dbReference>
<reference evidence="2 3" key="1">
    <citation type="submission" date="2019-03" db="EMBL/GenBank/DDBJ databases">
        <title>First draft genome of Liparis tanakae, snailfish: a comprehensive survey of snailfish specific genes.</title>
        <authorList>
            <person name="Kim W."/>
            <person name="Song I."/>
            <person name="Jeong J.-H."/>
            <person name="Kim D."/>
            <person name="Kim S."/>
            <person name="Ryu S."/>
            <person name="Song J.Y."/>
            <person name="Lee S.K."/>
        </authorList>
    </citation>
    <scope>NUCLEOTIDE SEQUENCE [LARGE SCALE GENOMIC DNA]</scope>
    <source>
        <tissue evidence="2">Muscle</tissue>
    </source>
</reference>
<gene>
    <name evidence="2" type="ORF">EYF80_063381</name>
</gene>
<evidence type="ECO:0000313" key="3">
    <source>
        <dbReference type="Proteomes" id="UP000314294"/>
    </source>
</evidence>
<protein>
    <submittedName>
        <fullName evidence="2">Uncharacterized protein</fullName>
    </submittedName>
</protein>
<name>A0A4Z2ECN3_9TELE</name>
<feature type="compositionally biased region" description="Basic and acidic residues" evidence="1">
    <location>
        <begin position="97"/>
        <end position="123"/>
    </location>
</feature>
<feature type="compositionally biased region" description="Polar residues" evidence="1">
    <location>
        <begin position="71"/>
        <end position="80"/>
    </location>
</feature>
<sequence>MMRMKMKMKMKMQMQMQMQMKMRLTATTTVSSPLNLGMYLSARLRSDSLSGLKRHITFTPHSAASPIAPGTASSRQATGRNNREEQPGGTGNNRETMCGRRDKCSFAGQKTDRESPVQTERRVFTGCSSGC</sequence>
<dbReference type="AlphaFoldDB" id="A0A4Z2ECN3"/>
<comment type="caution">
    <text evidence="2">The sequence shown here is derived from an EMBL/GenBank/DDBJ whole genome shotgun (WGS) entry which is preliminary data.</text>
</comment>
<keyword evidence="3" id="KW-1185">Reference proteome</keyword>
<evidence type="ECO:0000313" key="2">
    <source>
        <dbReference type="EMBL" id="TNN26483.1"/>
    </source>
</evidence>